<evidence type="ECO:0000313" key="2">
    <source>
        <dbReference type="Proteomes" id="UP000324241"/>
    </source>
</evidence>
<gene>
    <name evidence="1" type="ORF">ATNIH1004_000532</name>
</gene>
<dbReference type="EMBL" id="QUQM01000002">
    <property type="protein sequence ID" value="KAA8651641.1"/>
    <property type="molecule type" value="Genomic_DNA"/>
</dbReference>
<proteinExistence type="predicted"/>
<evidence type="ECO:0000313" key="1">
    <source>
        <dbReference type="EMBL" id="KAA8651641.1"/>
    </source>
</evidence>
<reference evidence="1 2" key="1">
    <citation type="submission" date="2019-08" db="EMBL/GenBank/DDBJ databases">
        <title>The genome sequence of a newly discovered highly antifungal drug resistant Aspergillus species, Aspergillus tanneri NIH 1004.</title>
        <authorList>
            <person name="Mounaud S."/>
            <person name="Singh I."/>
            <person name="Joardar V."/>
            <person name="Pakala S."/>
            <person name="Pakala S."/>
            <person name="Venepally P."/>
            <person name="Chung J.K."/>
            <person name="Losada L."/>
            <person name="Nierman W.C."/>
        </authorList>
    </citation>
    <scope>NUCLEOTIDE SEQUENCE [LARGE SCALE GENOMIC DNA]</scope>
    <source>
        <strain evidence="1 2">NIH1004</strain>
    </source>
</reference>
<dbReference type="Proteomes" id="UP000324241">
    <property type="component" value="Unassembled WGS sequence"/>
</dbReference>
<sequence>MVIFQDPAVLEDFMNSQLDQRCLGTLKLWDLIQGKELFQRIHNAQGHYDARAHLAEIIN</sequence>
<comment type="caution">
    <text evidence="1">The sequence shown here is derived from an EMBL/GenBank/DDBJ whole genome shotgun (WGS) entry which is preliminary data.</text>
</comment>
<protein>
    <submittedName>
        <fullName evidence="1">Uncharacterized protein</fullName>
    </submittedName>
</protein>
<dbReference type="GeneID" id="54323234"/>
<organism evidence="1 2">
    <name type="scientific">Aspergillus tanneri</name>
    <dbReference type="NCBI Taxonomy" id="1220188"/>
    <lineage>
        <taxon>Eukaryota</taxon>
        <taxon>Fungi</taxon>
        <taxon>Dikarya</taxon>
        <taxon>Ascomycota</taxon>
        <taxon>Pezizomycotina</taxon>
        <taxon>Eurotiomycetes</taxon>
        <taxon>Eurotiomycetidae</taxon>
        <taxon>Eurotiales</taxon>
        <taxon>Aspergillaceae</taxon>
        <taxon>Aspergillus</taxon>
        <taxon>Aspergillus subgen. Circumdati</taxon>
    </lineage>
</organism>
<name>A0A5M9MWY6_9EURO</name>
<accession>A0A5M9MWY6</accession>
<dbReference type="RefSeq" id="XP_033431002.1">
    <property type="nucleotide sequence ID" value="XM_033565245.1"/>
</dbReference>
<dbReference type="AlphaFoldDB" id="A0A5M9MWY6"/>